<keyword evidence="3" id="KW-1003">Cell membrane</keyword>
<organism evidence="14 15">
    <name type="scientific">Methylomonas rapida</name>
    <dbReference type="NCBI Taxonomy" id="2963939"/>
    <lineage>
        <taxon>Bacteria</taxon>
        <taxon>Pseudomonadati</taxon>
        <taxon>Pseudomonadota</taxon>
        <taxon>Gammaproteobacteria</taxon>
        <taxon>Methylococcales</taxon>
        <taxon>Methylococcaceae</taxon>
        <taxon>Methylomonas</taxon>
    </lineage>
</organism>
<dbReference type="InterPro" id="IPR027417">
    <property type="entry name" value="P-loop_NTPase"/>
</dbReference>
<name>A0ABY7GLB6_9GAMM</name>
<evidence type="ECO:0000256" key="11">
    <source>
        <dbReference type="SAM" id="Phobius"/>
    </source>
</evidence>
<dbReference type="PANTHER" id="PTHR43394">
    <property type="entry name" value="ATP-DEPENDENT PERMEASE MDL1, MITOCHONDRIAL"/>
    <property type="match status" value="1"/>
</dbReference>
<feature type="transmembrane region" description="Helical" evidence="11">
    <location>
        <begin position="21"/>
        <end position="42"/>
    </location>
</feature>
<feature type="domain" description="ABC transporter" evidence="12">
    <location>
        <begin position="335"/>
        <end position="571"/>
    </location>
</feature>
<dbReference type="Gene3D" id="1.20.1560.10">
    <property type="entry name" value="ABC transporter type 1, transmembrane domain"/>
    <property type="match status" value="1"/>
</dbReference>
<feature type="transmembrane region" description="Helical" evidence="11">
    <location>
        <begin position="163"/>
        <end position="181"/>
    </location>
</feature>
<keyword evidence="15" id="KW-1185">Reference proteome</keyword>
<evidence type="ECO:0000259" key="13">
    <source>
        <dbReference type="PROSITE" id="PS50929"/>
    </source>
</evidence>
<dbReference type="PANTHER" id="PTHR43394:SF1">
    <property type="entry name" value="ATP-BINDING CASSETTE SUB-FAMILY B MEMBER 10, MITOCHONDRIAL"/>
    <property type="match status" value="1"/>
</dbReference>
<dbReference type="Proteomes" id="UP001162780">
    <property type="component" value="Chromosome"/>
</dbReference>
<feature type="transmembrane region" description="Helical" evidence="11">
    <location>
        <begin position="249"/>
        <end position="269"/>
    </location>
</feature>
<evidence type="ECO:0000256" key="4">
    <source>
        <dbReference type="ARBA" id="ARBA00022692"/>
    </source>
</evidence>
<dbReference type="SMART" id="SM00382">
    <property type="entry name" value="AAA"/>
    <property type="match status" value="1"/>
</dbReference>
<dbReference type="InterPro" id="IPR036640">
    <property type="entry name" value="ABC1_TM_sf"/>
</dbReference>
<evidence type="ECO:0000256" key="10">
    <source>
        <dbReference type="ARBA" id="ARBA00023136"/>
    </source>
</evidence>
<gene>
    <name evidence="14" type="primary">msbA</name>
    <name evidence="14" type="ORF">NM686_002010</name>
</gene>
<dbReference type="SUPFAM" id="SSF52540">
    <property type="entry name" value="P-loop containing nucleoside triphosphate hydrolases"/>
    <property type="match status" value="1"/>
</dbReference>
<keyword evidence="4 11" id="KW-0812">Transmembrane</keyword>
<keyword evidence="10 11" id="KW-0472">Membrane</keyword>
<dbReference type="PROSITE" id="PS50893">
    <property type="entry name" value="ABC_TRANSPORTER_2"/>
    <property type="match status" value="1"/>
</dbReference>
<accession>A0ABY7GLB6</accession>
<evidence type="ECO:0000313" key="14">
    <source>
        <dbReference type="EMBL" id="WAR45310.1"/>
    </source>
</evidence>
<evidence type="ECO:0000256" key="8">
    <source>
        <dbReference type="ARBA" id="ARBA00022989"/>
    </source>
</evidence>
<dbReference type="InterPro" id="IPR011917">
    <property type="entry name" value="ABC_transpr_lipidA"/>
</dbReference>
<evidence type="ECO:0000256" key="3">
    <source>
        <dbReference type="ARBA" id="ARBA00022475"/>
    </source>
</evidence>
<evidence type="ECO:0000256" key="1">
    <source>
        <dbReference type="ARBA" id="ARBA00004651"/>
    </source>
</evidence>
<dbReference type="InterPro" id="IPR003439">
    <property type="entry name" value="ABC_transporter-like_ATP-bd"/>
</dbReference>
<evidence type="ECO:0000256" key="9">
    <source>
        <dbReference type="ARBA" id="ARBA00023055"/>
    </source>
</evidence>
<dbReference type="InterPro" id="IPR017871">
    <property type="entry name" value="ABC_transporter-like_CS"/>
</dbReference>
<evidence type="ECO:0000256" key="5">
    <source>
        <dbReference type="ARBA" id="ARBA00022741"/>
    </source>
</evidence>
<dbReference type="Pfam" id="PF00664">
    <property type="entry name" value="ABC_membrane"/>
    <property type="match status" value="1"/>
</dbReference>
<dbReference type="Pfam" id="PF00005">
    <property type="entry name" value="ABC_tran"/>
    <property type="match status" value="1"/>
</dbReference>
<feature type="transmembrane region" description="Helical" evidence="11">
    <location>
        <begin position="62"/>
        <end position="84"/>
    </location>
</feature>
<dbReference type="PROSITE" id="PS50929">
    <property type="entry name" value="ABC_TM1F"/>
    <property type="match status" value="1"/>
</dbReference>
<keyword evidence="6" id="KW-0067">ATP-binding</keyword>
<evidence type="ECO:0000256" key="2">
    <source>
        <dbReference type="ARBA" id="ARBA00022448"/>
    </source>
</evidence>
<sequence>MTDGQIYKRLMSFVLPYWRMFVISAIGFAIYAATEPAVVMVIQKMIDSFGGASADKQQIQYLPALFIGLFIVRGIGAFLGNYYLSRISGNLIHKLRCTIFDHYTRLSVQYFDTHNSGYMISRITNNIGEVTRATSDSVRSYVREGFTAVGLLWYLLYTNWKLSLIFLAIAPVVVLMVRYVGKRLKRLSRNMQDTVGDLTHITSEMVSGNRIVKSFGGERYERQRFKDCSLENRKQYRKLIMTMSLNNPLMQLLISIALAGMMYLAMMIMKASSAGEFVGFFTAAFLLPKPIRNLSDANAEILRGLAAAETLFEVLDEPIERDEGDYEVERCQGRIEFKNLIFSYAGSETPALKGINLTIEPGQTVALVGASGGGKSSLINLLPRFYDYADGEILIDGVELKRYKLDCLRRQIALVTQHVTLFNTTVANNIAYGTLQNAERSRIQKAATDAYAMDFINKMPQGLDTEIGENGVKLSGGQRQRLALARALLKDAPILILDEATSALDTESERYIQAALNHVMKGRTTLVVAHRLSTIENADVILVMEHGQIIERGSHRELLSRDGAYAKLHKMQFQDEDRA</sequence>
<keyword evidence="7" id="KW-1278">Translocase</keyword>
<dbReference type="NCBIfam" id="TIGR02203">
    <property type="entry name" value="MsbA_lipidA"/>
    <property type="match status" value="1"/>
</dbReference>
<evidence type="ECO:0000256" key="7">
    <source>
        <dbReference type="ARBA" id="ARBA00022967"/>
    </source>
</evidence>
<keyword evidence="2" id="KW-0813">Transport</keyword>
<dbReference type="Gene3D" id="3.40.50.300">
    <property type="entry name" value="P-loop containing nucleotide triphosphate hydrolases"/>
    <property type="match status" value="1"/>
</dbReference>
<reference evidence="14" key="1">
    <citation type="submission" date="2022-11" db="EMBL/GenBank/DDBJ databases">
        <title>Methylomonas rapida sp. nov., Carotenoid-Producing Obligate Methanotrophs with High Growth Characteristics and Biotechnological Potential.</title>
        <authorList>
            <person name="Tikhonova E.N."/>
            <person name="Suleimanov R.Z."/>
            <person name="Miroshnikov K."/>
            <person name="Oshkin I.Y."/>
            <person name="Belova S.E."/>
            <person name="Danilova O.V."/>
            <person name="Ashikhmin A."/>
            <person name="Konopkin A."/>
            <person name="But S.Y."/>
            <person name="Khmelenina V.N."/>
            <person name="Kuznetsov N."/>
            <person name="Pimenov N.V."/>
            <person name="Dedysh S.N."/>
        </authorList>
    </citation>
    <scope>NUCLEOTIDE SEQUENCE</scope>
    <source>
        <strain evidence="14">MP1</strain>
    </source>
</reference>
<comment type="subcellular location">
    <subcellularLocation>
        <location evidence="1">Cell membrane</location>
        <topology evidence="1">Multi-pass membrane protein</topology>
    </subcellularLocation>
</comment>
<proteinExistence type="predicted"/>
<evidence type="ECO:0000259" key="12">
    <source>
        <dbReference type="PROSITE" id="PS50893"/>
    </source>
</evidence>
<dbReference type="InterPro" id="IPR011527">
    <property type="entry name" value="ABC1_TM_dom"/>
</dbReference>
<evidence type="ECO:0000313" key="15">
    <source>
        <dbReference type="Proteomes" id="UP001162780"/>
    </source>
</evidence>
<dbReference type="InterPro" id="IPR003593">
    <property type="entry name" value="AAA+_ATPase"/>
</dbReference>
<evidence type="ECO:0000256" key="6">
    <source>
        <dbReference type="ARBA" id="ARBA00022840"/>
    </source>
</evidence>
<dbReference type="InterPro" id="IPR039421">
    <property type="entry name" value="Type_1_exporter"/>
</dbReference>
<dbReference type="RefSeq" id="WP_255190281.1">
    <property type="nucleotide sequence ID" value="NZ_CP113517.1"/>
</dbReference>
<feature type="transmembrane region" description="Helical" evidence="11">
    <location>
        <begin position="141"/>
        <end position="157"/>
    </location>
</feature>
<keyword evidence="5" id="KW-0547">Nucleotide-binding</keyword>
<dbReference type="PROSITE" id="PS00211">
    <property type="entry name" value="ABC_TRANSPORTER_1"/>
    <property type="match status" value="1"/>
</dbReference>
<dbReference type="EMBL" id="CP113517">
    <property type="protein sequence ID" value="WAR45310.1"/>
    <property type="molecule type" value="Genomic_DNA"/>
</dbReference>
<keyword evidence="8 11" id="KW-1133">Transmembrane helix</keyword>
<protein>
    <submittedName>
        <fullName evidence="14">Lipid A export permease/ATP-binding protein MsbA</fullName>
    </submittedName>
</protein>
<keyword evidence="9" id="KW-0445">Lipid transport</keyword>
<dbReference type="CDD" id="cd18552">
    <property type="entry name" value="ABC_6TM_MsbA_like"/>
    <property type="match status" value="1"/>
</dbReference>
<feature type="domain" description="ABC transmembrane type-1" evidence="13">
    <location>
        <begin position="22"/>
        <end position="303"/>
    </location>
</feature>
<dbReference type="CDD" id="cd03251">
    <property type="entry name" value="ABCC_MsbA"/>
    <property type="match status" value="1"/>
</dbReference>
<dbReference type="SUPFAM" id="SSF90123">
    <property type="entry name" value="ABC transporter transmembrane region"/>
    <property type="match status" value="1"/>
</dbReference>